<dbReference type="InterPro" id="IPR036691">
    <property type="entry name" value="Endo/exonu/phosph_ase_sf"/>
</dbReference>
<gene>
    <name evidence="2" type="primary">LOC112681853</name>
</gene>
<reference evidence="2" key="1">
    <citation type="submission" date="2025-08" db="UniProtKB">
        <authorList>
            <consortium name="RefSeq"/>
        </authorList>
    </citation>
    <scope>IDENTIFICATION</scope>
    <source>
        <tissue evidence="2">Whole body</tissue>
    </source>
</reference>
<dbReference type="AlphaFoldDB" id="A0A8B8FCA3"/>
<dbReference type="GeneID" id="112681853"/>
<proteinExistence type="predicted"/>
<evidence type="ECO:0000313" key="2">
    <source>
        <dbReference type="RefSeq" id="XP_025407960.1"/>
    </source>
</evidence>
<dbReference type="RefSeq" id="XP_025407960.1">
    <property type="nucleotide sequence ID" value="XM_025552175.1"/>
</dbReference>
<dbReference type="OrthoDB" id="5828726at2759"/>
<accession>A0A8B8FCA3</accession>
<organism evidence="1 2">
    <name type="scientific">Sipha flava</name>
    <name type="common">yellow sugarcane aphid</name>
    <dbReference type="NCBI Taxonomy" id="143950"/>
    <lineage>
        <taxon>Eukaryota</taxon>
        <taxon>Metazoa</taxon>
        <taxon>Ecdysozoa</taxon>
        <taxon>Arthropoda</taxon>
        <taxon>Hexapoda</taxon>
        <taxon>Insecta</taxon>
        <taxon>Pterygota</taxon>
        <taxon>Neoptera</taxon>
        <taxon>Paraneoptera</taxon>
        <taxon>Hemiptera</taxon>
        <taxon>Sternorrhyncha</taxon>
        <taxon>Aphidomorpha</taxon>
        <taxon>Aphidoidea</taxon>
        <taxon>Aphididae</taxon>
        <taxon>Sipha</taxon>
    </lineage>
</organism>
<name>A0A8B8FCA3_9HEMI</name>
<sequence>MPRISGLQDPILENWKSALRFGTWNIRTLFKSSTFRTLVDKVEKYRIGIDVLQELRWSDTGSMQLKNTTLFYGAYDNRYLGGSSFAVKKVYLNSVKDFKVISPRMTVLTIAARWFNIAFVNVHALTEEKEEVEKGEFYSLLNNVLNDILANCIQIILEDFNTKIGKENYLRPIIGIHSLHEDRITMDVE</sequence>
<protein>
    <submittedName>
        <fullName evidence="2">Uncharacterized protein LOC112681853</fullName>
    </submittedName>
</protein>
<evidence type="ECO:0000313" key="1">
    <source>
        <dbReference type="Proteomes" id="UP000694846"/>
    </source>
</evidence>
<dbReference type="Proteomes" id="UP000694846">
    <property type="component" value="Unplaced"/>
</dbReference>
<dbReference type="Gene3D" id="3.60.10.10">
    <property type="entry name" value="Endonuclease/exonuclease/phosphatase"/>
    <property type="match status" value="1"/>
</dbReference>
<dbReference type="SUPFAM" id="SSF56219">
    <property type="entry name" value="DNase I-like"/>
    <property type="match status" value="1"/>
</dbReference>
<keyword evidence="1" id="KW-1185">Reference proteome</keyword>